<name>A0ABY6CW25_9BACT</name>
<evidence type="ECO:0008006" key="5">
    <source>
        <dbReference type="Google" id="ProtNLM"/>
    </source>
</evidence>
<feature type="transmembrane region" description="Helical" evidence="2">
    <location>
        <begin position="46"/>
        <end position="65"/>
    </location>
</feature>
<keyword evidence="2" id="KW-0472">Membrane</keyword>
<evidence type="ECO:0000256" key="2">
    <source>
        <dbReference type="SAM" id="Phobius"/>
    </source>
</evidence>
<organism evidence="3 4">
    <name type="scientific">Reichenbachiella agarivorans</name>
    <dbReference type="NCBI Taxonomy" id="2979464"/>
    <lineage>
        <taxon>Bacteria</taxon>
        <taxon>Pseudomonadati</taxon>
        <taxon>Bacteroidota</taxon>
        <taxon>Cytophagia</taxon>
        <taxon>Cytophagales</taxon>
        <taxon>Reichenbachiellaceae</taxon>
        <taxon>Reichenbachiella</taxon>
    </lineage>
</organism>
<evidence type="ECO:0000313" key="4">
    <source>
        <dbReference type="Proteomes" id="UP001065174"/>
    </source>
</evidence>
<feature type="coiled-coil region" evidence="1">
    <location>
        <begin position="123"/>
        <end position="178"/>
    </location>
</feature>
<dbReference type="Proteomes" id="UP001065174">
    <property type="component" value="Chromosome"/>
</dbReference>
<reference evidence="3" key="1">
    <citation type="submission" date="2022-09" db="EMBL/GenBank/DDBJ databases">
        <title>Comparative genomics and taxonomic characterization of three novel marine species of genus Reichenbachiella exhibiting antioxidant and polysaccharide degradation activities.</title>
        <authorList>
            <person name="Muhammad N."/>
            <person name="Lee Y.-J."/>
            <person name="Ko J."/>
            <person name="Kim S.-G."/>
        </authorList>
    </citation>
    <scope>NUCLEOTIDE SEQUENCE</scope>
    <source>
        <strain evidence="3">BKB1-1</strain>
    </source>
</reference>
<evidence type="ECO:0000256" key="1">
    <source>
        <dbReference type="SAM" id="Coils"/>
    </source>
</evidence>
<gene>
    <name evidence="3" type="ORF">N6H18_00530</name>
</gene>
<dbReference type="RefSeq" id="WP_262309895.1">
    <property type="nucleotide sequence ID" value="NZ_CP106679.1"/>
</dbReference>
<evidence type="ECO:0000313" key="3">
    <source>
        <dbReference type="EMBL" id="UXP32460.1"/>
    </source>
</evidence>
<keyword evidence="2" id="KW-0812">Transmembrane</keyword>
<keyword evidence="1" id="KW-0175">Coiled coil</keyword>
<accession>A0ABY6CW25</accession>
<keyword evidence="2" id="KW-1133">Transmembrane helix</keyword>
<keyword evidence="4" id="KW-1185">Reference proteome</keyword>
<dbReference type="EMBL" id="CP106679">
    <property type="protein sequence ID" value="UXP32460.1"/>
    <property type="molecule type" value="Genomic_DNA"/>
</dbReference>
<protein>
    <recommendedName>
        <fullName evidence="5">Anti-sigma factor</fullName>
    </recommendedName>
</protein>
<sequence length="182" mass="21442">MKDNLEDFIRAHRDKFDDLEPKKGLWDAINENLDENQETKKPFQYIWIWKAAAVVFVCISLGLLIERNWTPKSSETVVVEDNPKEDIQEIENYYAGLIQERKAEILQVMSQSEVMDGELIADLDDLDRMYQELKIELSQNQNNEKVISAMIQNLQLRVEILNKQLKVLEQLLKYERDEKISV</sequence>
<proteinExistence type="predicted"/>